<feature type="region of interest" description="Disordered" evidence="15">
    <location>
        <begin position="239"/>
        <end position="261"/>
    </location>
</feature>
<name>A0A1I8HKA8_9PLAT</name>
<evidence type="ECO:0000256" key="7">
    <source>
        <dbReference type="ARBA" id="ARBA00022826"/>
    </source>
</evidence>
<comment type="catalytic activity">
    <reaction evidence="13">
        <text>K(+)(in) = K(+)(out)</text>
        <dbReference type="Rhea" id="RHEA:29463"/>
        <dbReference type="ChEBI" id="CHEBI:29103"/>
    </reaction>
</comment>
<sequence length="405" mass="45405">LISRSPIYAETAIVRTSWPCARAADSPASADPHCSIEMPLQNAASRRKGWCTRLNIRADNARFLLLAVLMLVYMLAGAAVFMAIEGPRERVEKAKYFKFAQDFRARYAAVLNLSELDDYLSLHADAFTSGYLTDRRPRWDYSGSFYFVGTVVSTIGFGMTTPRTIAGKALVIWYGFLGCSGAILFFNLFLERIITFWALILRQLHQLSSRLKAARKRRRARQSGELQYETATVTAAATAQSSAASPSGPSTDKTVGEGSADSLDSWKPSVYKVQFLLLCTACGIACTASAVYQPVESWTYFDSVYFCFVAFSTIGFGDLVVSQRSDYAFSTLYRVGNFCFLMLGCCCIYSFFNVTSLVLRTMLDRMIRRLDCRCTNCLRPKAKMRTLPPPPRFRRNAITERDVEE</sequence>
<dbReference type="GO" id="GO:0015271">
    <property type="term" value="F:outward rectifier potassium channel activity"/>
    <property type="evidence" value="ECO:0007669"/>
    <property type="project" value="TreeGrafter"/>
</dbReference>
<dbReference type="PANTHER" id="PTHR11003">
    <property type="entry name" value="POTASSIUM CHANNEL, SUBFAMILY K"/>
    <property type="match status" value="1"/>
</dbReference>
<dbReference type="Proteomes" id="UP000095280">
    <property type="component" value="Unplaced"/>
</dbReference>
<dbReference type="GO" id="GO:0046872">
    <property type="term" value="F:metal ion binding"/>
    <property type="evidence" value="ECO:0007669"/>
    <property type="project" value="UniProtKB-KW"/>
</dbReference>
<dbReference type="InterPro" id="IPR013099">
    <property type="entry name" value="K_chnl_dom"/>
</dbReference>
<protein>
    <submittedName>
        <fullName evidence="19">Potassium channel subfamily K member 13</fullName>
    </submittedName>
</protein>
<keyword evidence="7" id="KW-0630">Potassium</keyword>
<dbReference type="InterPro" id="IPR003280">
    <property type="entry name" value="2pore_dom_K_chnl"/>
</dbReference>
<feature type="transmembrane region" description="Helical" evidence="16">
    <location>
        <begin position="171"/>
        <end position="190"/>
    </location>
</feature>
<keyword evidence="4" id="KW-0633">Potassium transport</keyword>
<evidence type="ECO:0000256" key="13">
    <source>
        <dbReference type="ARBA" id="ARBA00034430"/>
    </source>
</evidence>
<evidence type="ECO:0000256" key="14">
    <source>
        <dbReference type="RuleBase" id="RU003857"/>
    </source>
</evidence>
<dbReference type="GO" id="GO:0034702">
    <property type="term" value="C:monoatomic ion channel complex"/>
    <property type="evidence" value="ECO:0007669"/>
    <property type="project" value="UniProtKB-KW"/>
</dbReference>
<evidence type="ECO:0000313" key="19">
    <source>
        <dbReference type="WBParaSite" id="maker-uti_cns_0006490-snap-gene-0.5-mRNA-1"/>
    </source>
</evidence>
<dbReference type="GO" id="GO:0030322">
    <property type="term" value="P:stabilization of membrane potential"/>
    <property type="evidence" value="ECO:0007669"/>
    <property type="project" value="TreeGrafter"/>
</dbReference>
<dbReference type="SUPFAM" id="SSF81324">
    <property type="entry name" value="Voltage-gated potassium channels"/>
    <property type="match status" value="2"/>
</dbReference>
<evidence type="ECO:0000256" key="2">
    <source>
        <dbReference type="ARBA" id="ARBA00022448"/>
    </source>
</evidence>
<proteinExistence type="inferred from homology"/>
<keyword evidence="18" id="KW-1185">Reference proteome</keyword>
<evidence type="ECO:0000256" key="12">
    <source>
        <dbReference type="ARBA" id="ARBA00023303"/>
    </source>
</evidence>
<comment type="subcellular location">
    <subcellularLocation>
        <location evidence="1">Cell membrane</location>
        <topology evidence="1">Multi-pass membrane protein</topology>
    </subcellularLocation>
</comment>
<dbReference type="AlphaFoldDB" id="A0A1I8HKA8"/>
<evidence type="ECO:0000256" key="9">
    <source>
        <dbReference type="ARBA" id="ARBA00022989"/>
    </source>
</evidence>
<keyword evidence="11 16" id="KW-0472">Membrane</keyword>
<keyword evidence="6" id="KW-0479">Metal-binding</keyword>
<evidence type="ECO:0000256" key="8">
    <source>
        <dbReference type="ARBA" id="ARBA00022882"/>
    </source>
</evidence>
<feature type="transmembrane region" description="Helical" evidence="16">
    <location>
        <begin position="141"/>
        <end position="159"/>
    </location>
</feature>
<feature type="transmembrane region" description="Helical" evidence="16">
    <location>
        <begin position="273"/>
        <end position="292"/>
    </location>
</feature>
<feature type="compositionally biased region" description="Low complexity" evidence="15">
    <location>
        <begin position="239"/>
        <end position="251"/>
    </location>
</feature>
<feature type="domain" description="Potassium channel" evidence="17">
    <location>
        <begin position="131"/>
        <end position="193"/>
    </location>
</feature>
<evidence type="ECO:0000256" key="16">
    <source>
        <dbReference type="SAM" id="Phobius"/>
    </source>
</evidence>
<evidence type="ECO:0000256" key="15">
    <source>
        <dbReference type="SAM" id="MobiDB-lite"/>
    </source>
</evidence>
<keyword evidence="9 16" id="KW-1133">Transmembrane helix</keyword>
<evidence type="ECO:0000256" key="3">
    <source>
        <dbReference type="ARBA" id="ARBA00022475"/>
    </source>
</evidence>
<keyword evidence="10 14" id="KW-0406">Ion transport</keyword>
<evidence type="ECO:0000256" key="5">
    <source>
        <dbReference type="ARBA" id="ARBA00022692"/>
    </source>
</evidence>
<organism evidence="18 19">
    <name type="scientific">Macrostomum lignano</name>
    <dbReference type="NCBI Taxonomy" id="282301"/>
    <lineage>
        <taxon>Eukaryota</taxon>
        <taxon>Metazoa</taxon>
        <taxon>Spiralia</taxon>
        <taxon>Lophotrochozoa</taxon>
        <taxon>Platyhelminthes</taxon>
        <taxon>Rhabditophora</taxon>
        <taxon>Macrostomorpha</taxon>
        <taxon>Macrostomida</taxon>
        <taxon>Macrostomidae</taxon>
        <taxon>Macrostomum</taxon>
    </lineage>
</organism>
<keyword evidence="5 14" id="KW-0812">Transmembrane</keyword>
<comment type="similarity">
    <text evidence="14">Belongs to the two pore domain potassium channel (TC 1.A.1.8) family.</text>
</comment>
<evidence type="ECO:0000256" key="10">
    <source>
        <dbReference type="ARBA" id="ARBA00023065"/>
    </source>
</evidence>
<feature type="transmembrane region" description="Helical" evidence="16">
    <location>
        <begin position="335"/>
        <end position="359"/>
    </location>
</feature>
<evidence type="ECO:0000313" key="18">
    <source>
        <dbReference type="Proteomes" id="UP000095280"/>
    </source>
</evidence>
<evidence type="ECO:0000256" key="6">
    <source>
        <dbReference type="ARBA" id="ARBA00022723"/>
    </source>
</evidence>
<evidence type="ECO:0000256" key="4">
    <source>
        <dbReference type="ARBA" id="ARBA00022538"/>
    </source>
</evidence>
<dbReference type="InterPro" id="IPR005410">
    <property type="entry name" value="2pore_dom_K_chnl_THIK"/>
</dbReference>
<accession>A0A1I8HKA8</accession>
<keyword evidence="3" id="KW-1003">Cell membrane</keyword>
<evidence type="ECO:0000256" key="1">
    <source>
        <dbReference type="ARBA" id="ARBA00004651"/>
    </source>
</evidence>
<reference evidence="19" key="1">
    <citation type="submission" date="2016-11" db="UniProtKB">
        <authorList>
            <consortium name="WormBaseParasite"/>
        </authorList>
    </citation>
    <scope>IDENTIFICATION</scope>
</reference>
<dbReference type="GO" id="GO:0005886">
    <property type="term" value="C:plasma membrane"/>
    <property type="evidence" value="ECO:0007669"/>
    <property type="project" value="UniProtKB-SubCell"/>
</dbReference>
<feature type="transmembrane region" description="Helical" evidence="16">
    <location>
        <begin position="304"/>
        <end position="323"/>
    </location>
</feature>
<dbReference type="WBParaSite" id="maker-uti_cns_0006490-snap-gene-0.5-mRNA-1">
    <property type="protein sequence ID" value="maker-uti_cns_0006490-snap-gene-0.5-mRNA-1"/>
    <property type="gene ID" value="maker-uti_cns_0006490-snap-gene-0.5"/>
</dbReference>
<keyword evidence="7" id="KW-0631">Potassium channel</keyword>
<dbReference type="Gene3D" id="1.10.287.70">
    <property type="match status" value="1"/>
</dbReference>
<keyword evidence="12 14" id="KW-0407">Ion channel</keyword>
<dbReference type="GO" id="GO:0022841">
    <property type="term" value="F:potassium ion leak channel activity"/>
    <property type="evidence" value="ECO:0007669"/>
    <property type="project" value="TreeGrafter"/>
</dbReference>
<feature type="transmembrane region" description="Helical" evidence="16">
    <location>
        <begin position="63"/>
        <end position="84"/>
    </location>
</feature>
<dbReference type="PANTHER" id="PTHR11003:SF10">
    <property type="entry name" value="POTASSIUM CHANNEL DOMAIN-CONTAINING PROTEIN"/>
    <property type="match status" value="1"/>
</dbReference>
<dbReference type="PRINTS" id="PR01333">
    <property type="entry name" value="2POREKCHANEL"/>
</dbReference>
<keyword evidence="2 14" id="KW-0813">Transport</keyword>
<keyword evidence="8" id="KW-0851">Voltage-gated channel</keyword>
<dbReference type="PRINTS" id="PR01588">
    <property type="entry name" value="THIKCHANNEL"/>
</dbReference>
<feature type="domain" description="Potassium channel" evidence="17">
    <location>
        <begin position="285"/>
        <end position="357"/>
    </location>
</feature>
<evidence type="ECO:0000256" key="11">
    <source>
        <dbReference type="ARBA" id="ARBA00023136"/>
    </source>
</evidence>
<evidence type="ECO:0000259" key="17">
    <source>
        <dbReference type="Pfam" id="PF07885"/>
    </source>
</evidence>
<dbReference type="Pfam" id="PF07885">
    <property type="entry name" value="Ion_trans_2"/>
    <property type="match status" value="2"/>
</dbReference>